<name>A0A5D3F4N6_9ACTN</name>
<proteinExistence type="predicted"/>
<comment type="caution">
    <text evidence="1">The sequence shown here is derived from an EMBL/GenBank/DDBJ whole genome shotgun (WGS) entry which is preliminary data.</text>
</comment>
<evidence type="ECO:0000313" key="1">
    <source>
        <dbReference type="EMBL" id="TYK43251.1"/>
    </source>
</evidence>
<reference evidence="1 2" key="1">
    <citation type="submission" date="2019-08" db="EMBL/GenBank/DDBJ databases">
        <title>Actinomadura sp. nov. CYP1-5 isolated from mountain soil.</title>
        <authorList>
            <person name="Songsumanus A."/>
            <person name="Kuncharoen N."/>
            <person name="Kudo T."/>
            <person name="Yuki M."/>
            <person name="Igarashi Y."/>
            <person name="Tanasupawat S."/>
        </authorList>
    </citation>
    <scope>NUCLEOTIDE SEQUENCE [LARGE SCALE GENOMIC DNA]</scope>
    <source>
        <strain evidence="1 2">CYP1-5</strain>
    </source>
</reference>
<dbReference type="EMBL" id="VSRQ01000012">
    <property type="protein sequence ID" value="TYK43251.1"/>
    <property type="molecule type" value="Genomic_DNA"/>
</dbReference>
<dbReference type="Proteomes" id="UP000323505">
    <property type="component" value="Unassembled WGS sequence"/>
</dbReference>
<organism evidence="1 2">
    <name type="scientific">Actinomadura decatromicini</name>
    <dbReference type="NCBI Taxonomy" id="2604572"/>
    <lineage>
        <taxon>Bacteria</taxon>
        <taxon>Bacillati</taxon>
        <taxon>Actinomycetota</taxon>
        <taxon>Actinomycetes</taxon>
        <taxon>Streptosporangiales</taxon>
        <taxon>Thermomonosporaceae</taxon>
        <taxon>Actinomadura</taxon>
    </lineage>
</organism>
<accession>A0A5D3F4N6</accession>
<evidence type="ECO:0000313" key="2">
    <source>
        <dbReference type="Proteomes" id="UP000323505"/>
    </source>
</evidence>
<sequence>MPVEYEYVGPAEILAAVRPGSEGARIASGGDFAAWVAARGDDELAEPFTFVVGLDGVLRLAPRRSEHVACADGWPVLSAGEISFVLDDGRPRVDEISNQSTGYCPDPASWPAVADALDRAGLPHPGHFTDPIIFRRCPECRERNLVKDGHFFCAVCSAELPSTWNFRPQK</sequence>
<dbReference type="AlphaFoldDB" id="A0A5D3F4N6"/>
<keyword evidence="2" id="KW-1185">Reference proteome</keyword>
<gene>
    <name evidence="1" type="ORF">FXF68_39235</name>
</gene>
<dbReference type="RefSeq" id="WP_148767894.1">
    <property type="nucleotide sequence ID" value="NZ_VSRQ01000012.1"/>
</dbReference>
<protein>
    <submittedName>
        <fullName evidence="1">Uncharacterized protein</fullName>
    </submittedName>
</protein>